<dbReference type="InterPro" id="IPR011006">
    <property type="entry name" value="CheY-like_superfamily"/>
</dbReference>
<dbReference type="RefSeq" id="WP_125004197.1">
    <property type="nucleotide sequence ID" value="NZ_BHYK01000024.1"/>
</dbReference>
<dbReference type="GO" id="GO:0006935">
    <property type="term" value="P:chemotaxis"/>
    <property type="evidence" value="ECO:0007669"/>
    <property type="project" value="UniProtKB-KW"/>
</dbReference>
<keyword evidence="3 5" id="KW-0597">Phosphoprotein</keyword>
<organism evidence="7 8">
    <name type="scientific">Clostridium tagluense</name>
    <dbReference type="NCBI Taxonomy" id="360422"/>
    <lineage>
        <taxon>Bacteria</taxon>
        <taxon>Bacillati</taxon>
        <taxon>Bacillota</taxon>
        <taxon>Clostridia</taxon>
        <taxon>Eubacteriales</taxon>
        <taxon>Clostridiaceae</taxon>
        <taxon>Clostridium</taxon>
    </lineage>
</organism>
<dbReference type="InterPro" id="IPR028051">
    <property type="entry name" value="CheX-like_dom"/>
</dbReference>
<dbReference type="Pfam" id="PF13690">
    <property type="entry name" value="CheX"/>
    <property type="match status" value="1"/>
</dbReference>
<dbReference type="InterPro" id="IPR028976">
    <property type="entry name" value="CheC-like_sf"/>
</dbReference>
<protein>
    <recommendedName>
        <fullName evidence="1">Stage 0 sporulation protein A homolog</fullName>
    </recommendedName>
</protein>
<feature type="domain" description="Response regulatory" evidence="6">
    <location>
        <begin position="5"/>
        <end position="120"/>
    </location>
</feature>
<evidence type="ECO:0000256" key="4">
    <source>
        <dbReference type="ARBA" id="ARBA00024867"/>
    </source>
</evidence>
<evidence type="ECO:0000256" key="3">
    <source>
        <dbReference type="ARBA" id="ARBA00022553"/>
    </source>
</evidence>
<evidence type="ECO:0000313" key="8">
    <source>
        <dbReference type="Proteomes" id="UP000287872"/>
    </source>
</evidence>
<evidence type="ECO:0000313" key="7">
    <source>
        <dbReference type="EMBL" id="GCD11943.1"/>
    </source>
</evidence>
<dbReference type="EMBL" id="BHYK01000024">
    <property type="protein sequence ID" value="GCD11943.1"/>
    <property type="molecule type" value="Genomic_DNA"/>
</dbReference>
<sequence length="287" mass="31683">MGKIKIVVVDDSPFSISIITEILTEKGFEVIGNASSLQETIEVVESKRPDLVTMDMTMPGTDGLECTRAIHKIDPNIKVIIVSSMMDDEIVTEARENKVSGYVQKPVQPDEIATAIQRAMVDEKLFDDLEEIYFNVFKEVFSDNMNRIVKEAPAFEKEVTANGTQESRGISIVVGIIGKYCGSMIVDLSYETAEAMTKCALKREMKNTEESLAMMGEFANIISGNACSLLNRKNSVFGFRVAPPTIFHGTSLNVSRTILDAKSIVAQTIFGEISLNVGFKRGANEWM</sequence>
<feature type="modified residue" description="4-aspartylphosphate" evidence="5">
    <location>
        <position position="55"/>
    </location>
</feature>
<dbReference type="PROSITE" id="PS50110">
    <property type="entry name" value="RESPONSE_REGULATORY"/>
    <property type="match status" value="1"/>
</dbReference>
<proteinExistence type="predicted"/>
<comment type="function">
    <text evidence="4">May play the central regulatory role in sporulation. It may be an element of the effector pathway responsible for the activation of sporulation genes in response to nutritional stress. Spo0A may act in concert with spo0H (a sigma factor) to control the expression of some genes that are critical to the sporulation process.</text>
</comment>
<accession>A0A401UQV6</accession>
<evidence type="ECO:0000256" key="5">
    <source>
        <dbReference type="PROSITE-ProRule" id="PRU00169"/>
    </source>
</evidence>
<name>A0A401UQV6_9CLOT</name>
<dbReference type="InterPro" id="IPR001789">
    <property type="entry name" value="Sig_transdc_resp-reg_receiver"/>
</dbReference>
<dbReference type="SMART" id="SM00448">
    <property type="entry name" value="REC"/>
    <property type="match status" value="1"/>
</dbReference>
<dbReference type="GO" id="GO:0000160">
    <property type="term" value="P:phosphorelay signal transduction system"/>
    <property type="evidence" value="ECO:0007669"/>
    <property type="project" value="InterPro"/>
</dbReference>
<evidence type="ECO:0000259" key="6">
    <source>
        <dbReference type="PROSITE" id="PS50110"/>
    </source>
</evidence>
<dbReference type="AlphaFoldDB" id="A0A401UQV6"/>
<dbReference type="Proteomes" id="UP000287872">
    <property type="component" value="Unassembled WGS sequence"/>
</dbReference>
<keyword evidence="2" id="KW-0145">Chemotaxis</keyword>
<dbReference type="InterPro" id="IPR050595">
    <property type="entry name" value="Bact_response_regulator"/>
</dbReference>
<dbReference type="OrthoDB" id="9779069at2"/>
<comment type="caution">
    <text evidence="7">The sequence shown here is derived from an EMBL/GenBank/DDBJ whole genome shotgun (WGS) entry which is preliminary data.</text>
</comment>
<evidence type="ECO:0000256" key="2">
    <source>
        <dbReference type="ARBA" id="ARBA00022500"/>
    </source>
</evidence>
<dbReference type="CDD" id="cd17906">
    <property type="entry name" value="CheX"/>
    <property type="match status" value="1"/>
</dbReference>
<dbReference type="PANTHER" id="PTHR44591">
    <property type="entry name" value="STRESS RESPONSE REGULATOR PROTEIN 1"/>
    <property type="match status" value="1"/>
</dbReference>
<dbReference type="PANTHER" id="PTHR44591:SF3">
    <property type="entry name" value="RESPONSE REGULATORY DOMAIN-CONTAINING PROTEIN"/>
    <property type="match status" value="1"/>
</dbReference>
<evidence type="ECO:0000256" key="1">
    <source>
        <dbReference type="ARBA" id="ARBA00018672"/>
    </source>
</evidence>
<dbReference type="SUPFAM" id="SSF103039">
    <property type="entry name" value="CheC-like"/>
    <property type="match status" value="1"/>
</dbReference>
<dbReference type="SUPFAM" id="SSF52172">
    <property type="entry name" value="CheY-like"/>
    <property type="match status" value="1"/>
</dbReference>
<gene>
    <name evidence="7" type="ORF">Ctaglu_35660</name>
</gene>
<reference evidence="7 8" key="1">
    <citation type="submission" date="2018-11" db="EMBL/GenBank/DDBJ databases">
        <title>Genome sequencing and assembly of Clostridium tagluense strain A121.</title>
        <authorList>
            <person name="Murakami T."/>
            <person name="Segawa T."/>
            <person name="Shcherbakova V.A."/>
            <person name="Mori H."/>
            <person name="Yoshimura Y."/>
        </authorList>
    </citation>
    <scope>NUCLEOTIDE SEQUENCE [LARGE SCALE GENOMIC DNA]</scope>
    <source>
        <strain evidence="7 8">A121</strain>
    </source>
</reference>
<dbReference type="Pfam" id="PF00072">
    <property type="entry name" value="Response_reg"/>
    <property type="match status" value="1"/>
</dbReference>
<dbReference type="Gene3D" id="3.40.50.2300">
    <property type="match status" value="1"/>
</dbReference>
<dbReference type="Gene3D" id="3.40.1550.10">
    <property type="entry name" value="CheC-like"/>
    <property type="match status" value="1"/>
</dbReference>
<keyword evidence="8" id="KW-1185">Reference proteome</keyword>